<evidence type="ECO:0000313" key="8">
    <source>
        <dbReference type="Proteomes" id="UP000316598"/>
    </source>
</evidence>
<dbReference type="Proteomes" id="UP000316598">
    <property type="component" value="Unassembled WGS sequence"/>
</dbReference>
<proteinExistence type="predicted"/>
<keyword evidence="2" id="KW-1003">Cell membrane</keyword>
<evidence type="ECO:0000256" key="4">
    <source>
        <dbReference type="ARBA" id="ARBA00022989"/>
    </source>
</evidence>
<evidence type="ECO:0000313" key="7">
    <source>
        <dbReference type="EMBL" id="TWT50695.1"/>
    </source>
</evidence>
<keyword evidence="3 6" id="KW-0812">Transmembrane</keyword>
<dbReference type="OrthoDB" id="9808671at2"/>
<dbReference type="NCBIfam" id="TIGR00765">
    <property type="entry name" value="yihY_not_rbn"/>
    <property type="match status" value="1"/>
</dbReference>
<feature type="transmembrane region" description="Helical" evidence="6">
    <location>
        <begin position="118"/>
        <end position="137"/>
    </location>
</feature>
<evidence type="ECO:0000256" key="6">
    <source>
        <dbReference type="SAM" id="Phobius"/>
    </source>
</evidence>
<dbReference type="EMBL" id="SJPI01000002">
    <property type="protein sequence ID" value="TWT50695.1"/>
    <property type="molecule type" value="Genomic_DNA"/>
</dbReference>
<keyword evidence="5 6" id="KW-0472">Membrane</keyword>
<dbReference type="InterPro" id="IPR036390">
    <property type="entry name" value="WH_DNA-bd_sf"/>
</dbReference>
<dbReference type="PANTHER" id="PTHR30213:SF0">
    <property type="entry name" value="UPF0761 MEMBRANE PROTEIN YIHY"/>
    <property type="match status" value="1"/>
</dbReference>
<organism evidence="7 8">
    <name type="scientific">Rubripirellula amarantea</name>
    <dbReference type="NCBI Taxonomy" id="2527999"/>
    <lineage>
        <taxon>Bacteria</taxon>
        <taxon>Pseudomonadati</taxon>
        <taxon>Planctomycetota</taxon>
        <taxon>Planctomycetia</taxon>
        <taxon>Pirellulales</taxon>
        <taxon>Pirellulaceae</taxon>
        <taxon>Rubripirellula</taxon>
    </lineage>
</organism>
<protein>
    <submittedName>
        <fullName evidence="7">Uncharacterized protein</fullName>
    </submittedName>
</protein>
<evidence type="ECO:0000256" key="5">
    <source>
        <dbReference type="ARBA" id="ARBA00023136"/>
    </source>
</evidence>
<dbReference type="RefSeq" id="WP_146515880.1">
    <property type="nucleotide sequence ID" value="NZ_SJPI01000002.1"/>
</dbReference>
<dbReference type="InterPro" id="IPR017039">
    <property type="entry name" value="Virul_fac_BrkB"/>
</dbReference>
<dbReference type="PANTHER" id="PTHR30213">
    <property type="entry name" value="INNER MEMBRANE PROTEIN YHJD"/>
    <property type="match status" value="1"/>
</dbReference>
<comment type="subcellular location">
    <subcellularLocation>
        <location evidence="1">Cell membrane</location>
        <topology evidence="1">Multi-pass membrane protein</topology>
    </subcellularLocation>
</comment>
<dbReference type="InterPro" id="IPR036388">
    <property type="entry name" value="WH-like_DNA-bd_sf"/>
</dbReference>
<accession>A0A5C5WKN8</accession>
<feature type="transmembrane region" description="Helical" evidence="6">
    <location>
        <begin position="202"/>
        <end position="222"/>
    </location>
</feature>
<sequence length="459" mass="50379">MNRGQSFIRYSRELASLVYRQFVRHHADGMAAELAYRTIFSLVPVAVLALIVIRVVGGLEEVTTSLEDQLYSFFGVPDVPEDYSGVSDAIGDEGTRASIRRTLSDLTHKVAAIDVRSLGVLSLALLIYAAIGLTNSAEKVFNRIYDAPSHRPFHIRLAIHWSIITLGSGLLIASLSFTARILDWASKDSWIQGLTDGSSPAFLISHALSVLASFVLLFLLYSLMPNTKVSLPAAAVGASLASVLWEGAKFGFQIYVAKAVPYSAIYGSLGLIPLFLFWIYLTWLIVLLGLILTYTLQMMANGFWGNWRDDTAINRRLYGVEHDPDWMLPLMTEVMQEFDQGNTITTADLSKRLGITGRVVHAMSKRLVDADLLRKVSATEGSAEAFVLARPAAEITVNEVLKQANDSSQPFTHQAWRLLAKGNASGREATLADLFHEISNADASSHQSRDLSNQSEGQA</sequence>
<keyword evidence="8" id="KW-1185">Reference proteome</keyword>
<dbReference type="AlphaFoldDB" id="A0A5C5WKN8"/>
<dbReference type="SUPFAM" id="SSF46785">
    <property type="entry name" value="Winged helix' DNA-binding domain"/>
    <property type="match status" value="1"/>
</dbReference>
<evidence type="ECO:0000256" key="1">
    <source>
        <dbReference type="ARBA" id="ARBA00004651"/>
    </source>
</evidence>
<feature type="transmembrane region" description="Helical" evidence="6">
    <location>
        <begin position="158"/>
        <end position="182"/>
    </location>
</feature>
<reference evidence="7 8" key="1">
    <citation type="submission" date="2019-02" db="EMBL/GenBank/DDBJ databases">
        <title>Deep-cultivation of Planctomycetes and their phenomic and genomic characterization uncovers novel biology.</title>
        <authorList>
            <person name="Wiegand S."/>
            <person name="Jogler M."/>
            <person name="Boedeker C."/>
            <person name="Pinto D."/>
            <person name="Vollmers J."/>
            <person name="Rivas-Marin E."/>
            <person name="Kohn T."/>
            <person name="Peeters S.H."/>
            <person name="Heuer A."/>
            <person name="Rast P."/>
            <person name="Oberbeckmann S."/>
            <person name="Bunk B."/>
            <person name="Jeske O."/>
            <person name="Meyerdierks A."/>
            <person name="Storesund J.E."/>
            <person name="Kallscheuer N."/>
            <person name="Luecker S."/>
            <person name="Lage O.M."/>
            <person name="Pohl T."/>
            <person name="Merkel B.J."/>
            <person name="Hornburger P."/>
            <person name="Mueller R.-W."/>
            <person name="Bruemmer F."/>
            <person name="Labrenz M."/>
            <person name="Spormann A.M."/>
            <person name="Op Den Camp H."/>
            <person name="Overmann J."/>
            <person name="Amann R."/>
            <person name="Jetten M.S.M."/>
            <person name="Mascher T."/>
            <person name="Medema M.H."/>
            <person name="Devos D.P."/>
            <person name="Kaster A.-K."/>
            <person name="Ovreas L."/>
            <person name="Rohde M."/>
            <person name="Galperin M.Y."/>
            <person name="Jogler C."/>
        </authorList>
    </citation>
    <scope>NUCLEOTIDE SEQUENCE [LARGE SCALE GENOMIC DNA]</scope>
    <source>
        <strain evidence="7 8">Pla22</strain>
    </source>
</reference>
<dbReference type="Gene3D" id="1.10.10.10">
    <property type="entry name" value="Winged helix-like DNA-binding domain superfamily/Winged helix DNA-binding domain"/>
    <property type="match status" value="1"/>
</dbReference>
<dbReference type="GO" id="GO:0005886">
    <property type="term" value="C:plasma membrane"/>
    <property type="evidence" value="ECO:0007669"/>
    <property type="project" value="UniProtKB-SubCell"/>
</dbReference>
<name>A0A5C5WKN8_9BACT</name>
<evidence type="ECO:0000256" key="2">
    <source>
        <dbReference type="ARBA" id="ARBA00022475"/>
    </source>
</evidence>
<feature type="transmembrane region" description="Helical" evidence="6">
    <location>
        <begin position="229"/>
        <end position="245"/>
    </location>
</feature>
<evidence type="ECO:0000256" key="3">
    <source>
        <dbReference type="ARBA" id="ARBA00022692"/>
    </source>
</evidence>
<dbReference type="Pfam" id="PF03631">
    <property type="entry name" value="Virul_fac_BrkB"/>
    <property type="match status" value="1"/>
</dbReference>
<gene>
    <name evidence="7" type="ORF">Pla22_34380</name>
</gene>
<keyword evidence="4 6" id="KW-1133">Transmembrane helix</keyword>
<comment type="caution">
    <text evidence="7">The sequence shown here is derived from an EMBL/GenBank/DDBJ whole genome shotgun (WGS) entry which is preliminary data.</text>
</comment>
<feature type="transmembrane region" description="Helical" evidence="6">
    <location>
        <begin position="265"/>
        <end position="292"/>
    </location>
</feature>
<feature type="transmembrane region" description="Helical" evidence="6">
    <location>
        <begin position="34"/>
        <end position="56"/>
    </location>
</feature>